<keyword evidence="2" id="KW-1185">Reference proteome</keyword>
<dbReference type="InterPro" id="IPR029044">
    <property type="entry name" value="Nucleotide-diphossugar_trans"/>
</dbReference>
<dbReference type="Gene3D" id="3.90.550.10">
    <property type="entry name" value="Spore Coat Polysaccharide Biosynthesis Protein SpsA, Chain A"/>
    <property type="match status" value="1"/>
</dbReference>
<protein>
    <recommendedName>
        <fullName evidence="3">Glycosyl transferase family 2</fullName>
    </recommendedName>
</protein>
<dbReference type="SUPFAM" id="SSF53448">
    <property type="entry name" value="Nucleotide-diphospho-sugar transferases"/>
    <property type="match status" value="1"/>
</dbReference>
<comment type="caution">
    <text evidence="1">The sequence shown here is derived from an EMBL/GenBank/DDBJ whole genome shotgun (WGS) entry which is preliminary data.</text>
</comment>
<name>A0A847S2L7_9BACT</name>
<dbReference type="AlphaFoldDB" id="A0A847S2L7"/>
<reference evidence="1 2" key="1">
    <citation type="submission" date="2020-04" db="EMBL/GenBank/DDBJ databases">
        <authorList>
            <person name="Yin C."/>
        </authorList>
    </citation>
    <scope>NUCLEOTIDE SEQUENCE [LARGE SCALE GENOMIC DNA]</scope>
    <source>
        <strain evidence="1 2">Ae27</strain>
    </source>
</reference>
<dbReference type="RefSeq" id="WP_168874615.1">
    <property type="nucleotide sequence ID" value="NZ_JABAIA010000004.1"/>
</dbReference>
<evidence type="ECO:0000313" key="2">
    <source>
        <dbReference type="Proteomes" id="UP000570474"/>
    </source>
</evidence>
<proteinExistence type="predicted"/>
<evidence type="ECO:0008006" key="3">
    <source>
        <dbReference type="Google" id="ProtNLM"/>
    </source>
</evidence>
<dbReference type="Proteomes" id="UP000570474">
    <property type="component" value="Unassembled WGS sequence"/>
</dbReference>
<accession>A0A847S2L7</accession>
<dbReference type="EMBL" id="JABAIA010000004">
    <property type="protein sequence ID" value="NLR68654.1"/>
    <property type="molecule type" value="Genomic_DNA"/>
</dbReference>
<organism evidence="1 2">
    <name type="scientific">Chitinophaga varians</name>
    <dbReference type="NCBI Taxonomy" id="2202339"/>
    <lineage>
        <taxon>Bacteria</taxon>
        <taxon>Pseudomonadati</taxon>
        <taxon>Bacteroidota</taxon>
        <taxon>Chitinophagia</taxon>
        <taxon>Chitinophagales</taxon>
        <taxon>Chitinophagaceae</taxon>
        <taxon>Chitinophaga</taxon>
    </lineage>
</organism>
<evidence type="ECO:0000313" key="1">
    <source>
        <dbReference type="EMBL" id="NLR68654.1"/>
    </source>
</evidence>
<dbReference type="Pfam" id="PF13704">
    <property type="entry name" value="Glyco_tranf_2_4"/>
    <property type="match status" value="1"/>
</dbReference>
<gene>
    <name evidence="1" type="ORF">HGH92_30405</name>
</gene>
<sequence>MIIKAFIIVYNESDIIRFTINHYQKFCTEVHILDNYSTDNTREIALGMGCHVQLFGTPGVLDDRCYLDIKNNIWKAHTDADYVIVCDADEILYHIERTPRMPVYKAVGYDMFSEALPAHSWDEINRGFRSPMYDKMIMFSPRLVREINYSFGCHTALPVLYRRMSGVAISPMLRHMRYIGKVERLIARYQRFAERLSKYNRDHELGQHYLSDSEKIRMNWAYASKYAITIK</sequence>